<comment type="caution">
    <text evidence="1">The sequence shown here is derived from an EMBL/GenBank/DDBJ whole genome shotgun (WGS) entry which is preliminary data.</text>
</comment>
<evidence type="ECO:0000313" key="1">
    <source>
        <dbReference type="EMBL" id="THH38244.1"/>
    </source>
</evidence>
<sequence length="178" mass="19680">MAHARPRRPIADIRSPRRNRVNIQLFCNYLAGGLTRILSLVLALSLGAAGAATAQQKGTFYECAITKRQKNVDWVPPLIGLVYQPDGQVLVIDAVILHFNEAPVQAKVTKRGAQDVLRWSVTGIDSARSRFRFQYGARFSPKTGTISVTARPVGPPQSWKGSGTCKVRTDVPRQFRRP</sequence>
<dbReference type="Proteomes" id="UP000306602">
    <property type="component" value="Unassembled WGS sequence"/>
</dbReference>
<dbReference type="AlphaFoldDB" id="A0A4S4NF95"/>
<dbReference type="OrthoDB" id="7725599at2"/>
<dbReference type="RefSeq" id="WP_136461136.1">
    <property type="nucleotide sequence ID" value="NZ_SRKY01000001.1"/>
</dbReference>
<protein>
    <submittedName>
        <fullName evidence="1">Uncharacterized protein</fullName>
    </submittedName>
</protein>
<dbReference type="EMBL" id="SRKY01000001">
    <property type="protein sequence ID" value="THH38244.1"/>
    <property type="molecule type" value="Genomic_DNA"/>
</dbReference>
<evidence type="ECO:0000313" key="2">
    <source>
        <dbReference type="Proteomes" id="UP000306602"/>
    </source>
</evidence>
<organism evidence="1 2">
    <name type="scientific">Aliishimia ponticola</name>
    <dbReference type="NCBI Taxonomy" id="2499833"/>
    <lineage>
        <taxon>Bacteria</taxon>
        <taxon>Pseudomonadati</taxon>
        <taxon>Pseudomonadota</taxon>
        <taxon>Alphaproteobacteria</taxon>
        <taxon>Rhodobacterales</taxon>
        <taxon>Paracoccaceae</taxon>
        <taxon>Aliishimia</taxon>
    </lineage>
</organism>
<keyword evidence="2" id="KW-1185">Reference proteome</keyword>
<accession>A0A4S4NF95</accession>
<proteinExistence type="predicted"/>
<gene>
    <name evidence="1" type="ORF">E4Z66_01315</name>
</gene>
<name>A0A4S4NF95_9RHOB</name>
<reference evidence="1 2" key="1">
    <citation type="submission" date="2019-04" db="EMBL/GenBank/DDBJ databases">
        <title>Shimia ponticola sp. nov., isolated from seawater.</title>
        <authorList>
            <person name="Kim Y.-O."/>
            <person name="Yoon J.-H."/>
        </authorList>
    </citation>
    <scope>NUCLEOTIDE SEQUENCE [LARGE SCALE GENOMIC DNA]</scope>
    <source>
        <strain evidence="1 2">MYP11</strain>
    </source>
</reference>